<evidence type="ECO:0000256" key="9">
    <source>
        <dbReference type="SAM" id="Phobius"/>
    </source>
</evidence>
<accession>A0AAW1PY46</accession>
<dbReference type="SUPFAM" id="SSF103511">
    <property type="entry name" value="Chlorophyll a-b binding protein"/>
    <property type="match status" value="1"/>
</dbReference>
<keyword evidence="5 9" id="KW-0812">Transmembrane</keyword>
<gene>
    <name evidence="10" type="ORF">WJX72_009260</name>
</gene>
<evidence type="ECO:0000313" key="10">
    <source>
        <dbReference type="EMBL" id="KAK9813113.1"/>
    </source>
</evidence>
<evidence type="ECO:0000256" key="3">
    <source>
        <dbReference type="ARBA" id="ARBA00022528"/>
    </source>
</evidence>
<comment type="similarity">
    <text evidence="8">Belongs to the ELIP/psbS family.</text>
</comment>
<sequence length="133" mass="14253">MSRTQKVASTSAPADIMAFAGPVPERTNGRIAMIGFVAAVAAELATKQSVTDQLLKHPVSVLFSMALFSAASVIPKYASGTSLQEITDAASREGLPEYLRFFNKTHEIWLGRVAMVGFAGLIGVETFLGRPFF</sequence>
<evidence type="ECO:0000256" key="7">
    <source>
        <dbReference type="ARBA" id="ARBA00023136"/>
    </source>
</evidence>
<dbReference type="InterPro" id="IPR022796">
    <property type="entry name" value="Chloroa_b-bind"/>
</dbReference>
<dbReference type="Pfam" id="PF00504">
    <property type="entry name" value="Chloroa_b-bind"/>
    <property type="match status" value="1"/>
</dbReference>
<proteinExistence type="inferred from homology"/>
<evidence type="ECO:0000256" key="2">
    <source>
        <dbReference type="ARBA" id="ARBA00004229"/>
    </source>
</evidence>
<evidence type="ECO:0000256" key="4">
    <source>
        <dbReference type="ARBA" id="ARBA00022640"/>
    </source>
</evidence>
<evidence type="ECO:0000313" key="11">
    <source>
        <dbReference type="Proteomes" id="UP001489004"/>
    </source>
</evidence>
<comment type="caution">
    <text evidence="10">The sequence shown here is derived from an EMBL/GenBank/DDBJ whole genome shotgun (WGS) entry which is preliminary data.</text>
</comment>
<keyword evidence="6 9" id="KW-1133">Transmembrane helix</keyword>
<keyword evidence="3" id="KW-0150">Chloroplast</keyword>
<evidence type="ECO:0000256" key="1">
    <source>
        <dbReference type="ARBA" id="ARBA00004141"/>
    </source>
</evidence>
<evidence type="ECO:0000256" key="6">
    <source>
        <dbReference type="ARBA" id="ARBA00022989"/>
    </source>
</evidence>
<name>A0AAW1PY46_9CHLO</name>
<dbReference type="EMBL" id="JALJOR010000008">
    <property type="protein sequence ID" value="KAK9813113.1"/>
    <property type="molecule type" value="Genomic_DNA"/>
</dbReference>
<dbReference type="GO" id="GO:0009507">
    <property type="term" value="C:chloroplast"/>
    <property type="evidence" value="ECO:0007669"/>
    <property type="project" value="UniProtKB-SubCell"/>
</dbReference>
<feature type="transmembrane region" description="Helical" evidence="9">
    <location>
        <begin position="108"/>
        <end position="128"/>
    </location>
</feature>
<evidence type="ECO:0000256" key="5">
    <source>
        <dbReference type="ARBA" id="ARBA00022692"/>
    </source>
</evidence>
<dbReference type="GO" id="GO:0016020">
    <property type="term" value="C:membrane"/>
    <property type="evidence" value="ECO:0007669"/>
    <property type="project" value="UniProtKB-SubCell"/>
</dbReference>
<reference evidence="10 11" key="1">
    <citation type="journal article" date="2024" name="Nat. Commun.">
        <title>Phylogenomics reveals the evolutionary origins of lichenization in chlorophyte algae.</title>
        <authorList>
            <person name="Puginier C."/>
            <person name="Libourel C."/>
            <person name="Otte J."/>
            <person name="Skaloud P."/>
            <person name="Haon M."/>
            <person name="Grisel S."/>
            <person name="Petersen M."/>
            <person name="Berrin J.G."/>
            <person name="Delaux P.M."/>
            <person name="Dal Grande F."/>
            <person name="Keller J."/>
        </authorList>
    </citation>
    <scope>NUCLEOTIDE SEQUENCE [LARGE SCALE GENOMIC DNA]</scope>
    <source>
        <strain evidence="10 11">SAG 2043</strain>
    </source>
</reference>
<protein>
    <recommendedName>
        <fullName evidence="12">Early light-induced protein</fullName>
    </recommendedName>
</protein>
<dbReference type="AlphaFoldDB" id="A0AAW1PY46"/>
<evidence type="ECO:0008006" key="12">
    <source>
        <dbReference type="Google" id="ProtNLM"/>
    </source>
</evidence>
<dbReference type="Gene3D" id="1.10.3460.10">
    <property type="entry name" value="Chlorophyll a/b binding protein domain"/>
    <property type="match status" value="1"/>
</dbReference>
<keyword evidence="4" id="KW-0934">Plastid</keyword>
<evidence type="ECO:0000256" key="8">
    <source>
        <dbReference type="ARBA" id="ARBA00037956"/>
    </source>
</evidence>
<keyword evidence="11" id="KW-1185">Reference proteome</keyword>
<comment type="subcellular location">
    <subcellularLocation>
        <location evidence="1">Membrane</location>
        <topology evidence="1">Multi-pass membrane protein</topology>
    </subcellularLocation>
    <subcellularLocation>
        <location evidence="2">Plastid</location>
        <location evidence="2">Chloroplast</location>
    </subcellularLocation>
</comment>
<keyword evidence="7 9" id="KW-0472">Membrane</keyword>
<dbReference type="Proteomes" id="UP001489004">
    <property type="component" value="Unassembled WGS sequence"/>
</dbReference>
<organism evidence="10 11">
    <name type="scientific">[Myrmecia] bisecta</name>
    <dbReference type="NCBI Taxonomy" id="41462"/>
    <lineage>
        <taxon>Eukaryota</taxon>
        <taxon>Viridiplantae</taxon>
        <taxon>Chlorophyta</taxon>
        <taxon>core chlorophytes</taxon>
        <taxon>Trebouxiophyceae</taxon>
        <taxon>Trebouxiales</taxon>
        <taxon>Trebouxiaceae</taxon>
        <taxon>Myrmecia</taxon>
    </lineage>
</organism>
<dbReference type="PANTHER" id="PTHR14154">
    <property type="entry name" value="UPF0041 BRAIN PROTEIN 44-RELATED"/>
    <property type="match status" value="1"/>
</dbReference>